<dbReference type="PANTHER" id="PTHR23527:SF1">
    <property type="entry name" value="BLL3282 PROTEIN"/>
    <property type="match status" value="1"/>
</dbReference>
<organism evidence="6 7">
    <name type="scientific">Elioraea tepida</name>
    <dbReference type="NCBI Taxonomy" id="2843330"/>
    <lineage>
        <taxon>Bacteria</taxon>
        <taxon>Pseudomonadati</taxon>
        <taxon>Pseudomonadota</taxon>
        <taxon>Alphaproteobacteria</taxon>
        <taxon>Acetobacterales</taxon>
        <taxon>Elioraeaceae</taxon>
        <taxon>Elioraea</taxon>
    </lineage>
</organism>
<feature type="transmembrane region" description="Helical" evidence="4">
    <location>
        <begin position="344"/>
        <end position="364"/>
    </location>
</feature>
<reference evidence="6" key="1">
    <citation type="submission" date="2021-06" db="EMBL/GenBank/DDBJ databases">
        <title>Elioraea tepida, sp. nov., a moderately thermophilic aerobic anoxygenic phototrophic bacterium isolated from an alkaline siliceous hot spring mat community in Yellowstone National Park, WY, USA.</title>
        <authorList>
            <person name="Saini M.K."/>
            <person name="Yoshida S."/>
            <person name="Sebastian A."/>
            <person name="Hirose S."/>
            <person name="Hara E."/>
            <person name="Tamaki H."/>
            <person name="Soulier N.T."/>
            <person name="Albert I."/>
            <person name="Hanada S."/>
            <person name="Bryant D.A."/>
            <person name="Tank M."/>
        </authorList>
    </citation>
    <scope>NUCLEOTIDE SEQUENCE</scope>
    <source>
        <strain evidence="6">MS-P2</strain>
    </source>
</reference>
<dbReference type="InterPro" id="IPR020846">
    <property type="entry name" value="MFS_dom"/>
</dbReference>
<dbReference type="InterPro" id="IPR052952">
    <property type="entry name" value="MFS-Transporter"/>
</dbReference>
<evidence type="ECO:0000256" key="2">
    <source>
        <dbReference type="ARBA" id="ARBA00022989"/>
    </source>
</evidence>
<keyword evidence="1 4" id="KW-0812">Transmembrane</keyword>
<dbReference type="Proteomes" id="UP000694001">
    <property type="component" value="Chromosome"/>
</dbReference>
<dbReference type="GO" id="GO:0022857">
    <property type="term" value="F:transmembrane transporter activity"/>
    <property type="evidence" value="ECO:0007669"/>
    <property type="project" value="InterPro"/>
</dbReference>
<dbReference type="PROSITE" id="PS50850">
    <property type="entry name" value="MFS"/>
    <property type="match status" value="1"/>
</dbReference>
<evidence type="ECO:0000256" key="4">
    <source>
        <dbReference type="SAM" id="Phobius"/>
    </source>
</evidence>
<keyword evidence="2 4" id="KW-1133">Transmembrane helix</keyword>
<feature type="transmembrane region" description="Helical" evidence="4">
    <location>
        <begin position="376"/>
        <end position="397"/>
    </location>
</feature>
<accession>A0A975U1H6</accession>
<evidence type="ECO:0000256" key="1">
    <source>
        <dbReference type="ARBA" id="ARBA00022692"/>
    </source>
</evidence>
<keyword evidence="3 4" id="KW-0472">Membrane</keyword>
<feature type="transmembrane region" description="Helical" evidence="4">
    <location>
        <begin position="310"/>
        <end position="332"/>
    </location>
</feature>
<feature type="transmembrane region" description="Helical" evidence="4">
    <location>
        <begin position="256"/>
        <end position="277"/>
    </location>
</feature>
<feature type="domain" description="Major facilitator superfamily (MFS) profile" evidence="5">
    <location>
        <begin position="15"/>
        <end position="402"/>
    </location>
</feature>
<dbReference type="RefSeq" id="WP_218284296.1">
    <property type="nucleotide sequence ID" value="NZ_CP076448.1"/>
</dbReference>
<evidence type="ECO:0000259" key="5">
    <source>
        <dbReference type="PROSITE" id="PS50850"/>
    </source>
</evidence>
<proteinExistence type="predicted"/>
<sequence length="411" mass="40861">MASHATRGSAPSISLVLIALLGTHLAAMGAFLGVPVLAPLIAEDTGLPPGLAGINVALVYAGSLLSGPLTGPLIARLGPVRLCQAALAVIALGLMVATLGHPAALVASALIGGVGHGPLTPAGSHLLHDMAPQRSRSLVFSVKQTGVPGGAMLIGMIAPPLGLALGWRGGVAGLALLAVMTALALQPLRRSLDADRDPTTKVGLAGAKASLGLFRSQPKLRAIALVGAAFGVSQFCFSSFFVVFQTEILHYDLLLAGLNLSLAQAAGVAGRVLWGLVADIVGPLFVLSGLGLATAAAAVTLALAEPGWPPVLVAGAGVAMGATAIGWNGVLLSETARLAPVGQVGAATGMLSFVFALAMVVAPTGFSGLVQATSTYVAGFLACAASALIGVFLLAPLRRSAAATVRSPQRP</sequence>
<dbReference type="Pfam" id="PF07690">
    <property type="entry name" value="MFS_1"/>
    <property type="match status" value="1"/>
</dbReference>
<dbReference type="AlphaFoldDB" id="A0A975U1H6"/>
<dbReference type="InterPro" id="IPR011701">
    <property type="entry name" value="MFS"/>
</dbReference>
<keyword evidence="7" id="KW-1185">Reference proteome</keyword>
<dbReference type="KEGG" id="elio:KO353_08770"/>
<feature type="transmembrane region" description="Helical" evidence="4">
    <location>
        <begin position="50"/>
        <end position="74"/>
    </location>
</feature>
<feature type="transmembrane region" description="Helical" evidence="4">
    <location>
        <begin position="222"/>
        <end position="244"/>
    </location>
</feature>
<dbReference type="PANTHER" id="PTHR23527">
    <property type="entry name" value="BLL3282 PROTEIN"/>
    <property type="match status" value="1"/>
</dbReference>
<feature type="transmembrane region" description="Helical" evidence="4">
    <location>
        <begin position="86"/>
        <end position="111"/>
    </location>
</feature>
<gene>
    <name evidence="6" type="ORF">KO353_08770</name>
</gene>
<evidence type="ECO:0000313" key="7">
    <source>
        <dbReference type="Proteomes" id="UP000694001"/>
    </source>
</evidence>
<protein>
    <submittedName>
        <fullName evidence="6">MFS transporter</fullName>
    </submittedName>
</protein>
<feature type="transmembrane region" description="Helical" evidence="4">
    <location>
        <begin position="165"/>
        <end position="185"/>
    </location>
</feature>
<name>A0A975U1H6_9PROT</name>
<feature type="transmembrane region" description="Helical" evidence="4">
    <location>
        <begin position="12"/>
        <end position="38"/>
    </location>
</feature>
<dbReference type="EMBL" id="CP076448">
    <property type="protein sequence ID" value="QXM23436.1"/>
    <property type="molecule type" value="Genomic_DNA"/>
</dbReference>
<feature type="transmembrane region" description="Helical" evidence="4">
    <location>
        <begin position="284"/>
        <end position="304"/>
    </location>
</feature>
<evidence type="ECO:0000313" key="6">
    <source>
        <dbReference type="EMBL" id="QXM23436.1"/>
    </source>
</evidence>
<evidence type="ECO:0000256" key="3">
    <source>
        <dbReference type="ARBA" id="ARBA00023136"/>
    </source>
</evidence>